<gene>
    <name evidence="1" type="ORF">H9659_08125</name>
</gene>
<evidence type="ECO:0000313" key="2">
    <source>
        <dbReference type="Proteomes" id="UP000659496"/>
    </source>
</evidence>
<dbReference type="EMBL" id="JACSQY010000005">
    <property type="protein sequence ID" value="MBD7908294.1"/>
    <property type="molecule type" value="Genomic_DNA"/>
</dbReference>
<dbReference type="Proteomes" id="UP000659496">
    <property type="component" value="Unassembled WGS sequence"/>
</dbReference>
<protein>
    <recommendedName>
        <fullName evidence="3">Lipoprotein</fullName>
    </recommendedName>
</protein>
<sequence>MKQLVAIGMCALLLTACGKHEELKNERSATQEVMAGQLKSGTIAKERNPEKRKKLVEAALQDNKFGDLVGVDGLDAKEPFSLKIEYKGKENLSDNMTKKSIQLTVRDAVYAVKELGLNIDHIKVNVTYPYTDKYGNTSERYVIKSNYSGATIERLNEERKNFKEENLPSIADEWWAHPSFE</sequence>
<evidence type="ECO:0008006" key="3">
    <source>
        <dbReference type="Google" id="ProtNLM"/>
    </source>
</evidence>
<dbReference type="PROSITE" id="PS51257">
    <property type="entry name" value="PROKAR_LIPOPROTEIN"/>
    <property type="match status" value="1"/>
</dbReference>
<organism evidence="1 2">
    <name type="scientific">Sporosarcina gallistercoris</name>
    <dbReference type="NCBI Taxonomy" id="2762245"/>
    <lineage>
        <taxon>Bacteria</taxon>
        <taxon>Bacillati</taxon>
        <taxon>Bacillota</taxon>
        <taxon>Bacilli</taxon>
        <taxon>Bacillales</taxon>
        <taxon>Caryophanaceae</taxon>
        <taxon>Sporosarcina</taxon>
    </lineage>
</organism>
<proteinExistence type="predicted"/>
<dbReference type="RefSeq" id="WP_191689445.1">
    <property type="nucleotide sequence ID" value="NZ_JACSQY010000005.1"/>
</dbReference>
<accession>A0ABR8PJG5</accession>
<keyword evidence="2" id="KW-1185">Reference proteome</keyword>
<name>A0ABR8PJG5_9BACL</name>
<evidence type="ECO:0000313" key="1">
    <source>
        <dbReference type="EMBL" id="MBD7908294.1"/>
    </source>
</evidence>
<reference evidence="1 2" key="1">
    <citation type="submission" date="2020-08" db="EMBL/GenBank/DDBJ databases">
        <title>A Genomic Blueprint of the Chicken Gut Microbiome.</title>
        <authorList>
            <person name="Gilroy R."/>
            <person name="Ravi A."/>
            <person name="Getino M."/>
            <person name="Pursley I."/>
            <person name="Horton D.L."/>
            <person name="Alikhan N.-F."/>
            <person name="Baker D."/>
            <person name="Gharbi K."/>
            <person name="Hall N."/>
            <person name="Watson M."/>
            <person name="Adriaenssens E.M."/>
            <person name="Foster-Nyarko E."/>
            <person name="Jarju S."/>
            <person name="Secka A."/>
            <person name="Antonio M."/>
            <person name="Oren A."/>
            <person name="Chaudhuri R."/>
            <person name="La Ragione R.M."/>
            <person name="Hildebrand F."/>
            <person name="Pallen M.J."/>
        </authorList>
    </citation>
    <scope>NUCLEOTIDE SEQUENCE [LARGE SCALE GENOMIC DNA]</scope>
    <source>
        <strain evidence="1 2">Sa3CUA8</strain>
    </source>
</reference>
<comment type="caution">
    <text evidence="1">The sequence shown here is derived from an EMBL/GenBank/DDBJ whole genome shotgun (WGS) entry which is preliminary data.</text>
</comment>